<proteinExistence type="predicted"/>
<gene>
    <name evidence="1" type="ORF">C5S46_06325</name>
</gene>
<dbReference type="Proteomes" id="UP000315423">
    <property type="component" value="Unassembled WGS sequence"/>
</dbReference>
<reference evidence="1" key="1">
    <citation type="submission" date="2018-09" db="EMBL/GenBank/DDBJ databases">
        <title>A genomic encyclopedia of anaerobic methanotrophic archaea.</title>
        <authorList>
            <person name="Skennerton C.T."/>
            <person name="Chadwick G.L."/>
            <person name="Laso-Perez R."/>
            <person name="Leu A.O."/>
            <person name="Speth D.R."/>
            <person name="Yu H."/>
            <person name="Morgan-Lang C."/>
            <person name="Hatzenpichler R."/>
            <person name="Goudeau D."/>
            <person name="Malmstrom R."/>
            <person name="Woyke T."/>
            <person name="Hallam S."/>
            <person name="Tyson G.W."/>
            <person name="Wegener G."/>
            <person name="Boetius A."/>
            <person name="Orphan V.J."/>
        </authorList>
    </citation>
    <scope>NUCLEOTIDE SEQUENCE</scope>
    <source>
        <strain evidence="1">CONS3730D10UFb2</strain>
    </source>
</reference>
<evidence type="ECO:0000313" key="2">
    <source>
        <dbReference type="Proteomes" id="UP000315423"/>
    </source>
</evidence>
<sequence>MISMATHSIISAIGGKELSIYAVVFLLLLLSIAEILDADPDIRKRFAPFMDICNAFIVPLLTIFIMTTITKVIMVL</sequence>
<comment type="caution">
    <text evidence="1">The sequence shown here is derived from an EMBL/GenBank/DDBJ whole genome shotgun (WGS) entry which is preliminary data.</text>
</comment>
<protein>
    <submittedName>
        <fullName evidence="1">Uncharacterized protein</fullName>
    </submittedName>
</protein>
<name>A0AC61S9G9_9EURY</name>
<accession>A0AC61S9G9</accession>
<evidence type="ECO:0000313" key="1">
    <source>
        <dbReference type="EMBL" id="TKY91345.1"/>
    </source>
</evidence>
<dbReference type="EMBL" id="QYBA01000214">
    <property type="protein sequence ID" value="TKY91345.1"/>
    <property type="molecule type" value="Genomic_DNA"/>
</dbReference>
<organism evidence="1 2">
    <name type="scientific">Candidatus Methanomarinus sp</name>
    <dbReference type="NCBI Taxonomy" id="3386244"/>
    <lineage>
        <taxon>Archaea</taxon>
        <taxon>Methanobacteriati</taxon>
        <taxon>Methanobacteriota</taxon>
        <taxon>Stenosarchaea group</taxon>
        <taxon>Methanomicrobia</taxon>
        <taxon>Methanosarcinales</taxon>
        <taxon>ANME-2 cluster</taxon>
        <taxon>Candidatus Methanocomedenaceae</taxon>
        <taxon>Candidatus Methanomarinus</taxon>
    </lineage>
</organism>